<evidence type="ECO:0000313" key="3">
    <source>
        <dbReference type="EMBL" id="CAI4019424.1"/>
    </source>
</evidence>
<feature type="region of interest" description="Disordered" evidence="1">
    <location>
        <begin position="316"/>
        <end position="362"/>
    </location>
</feature>
<evidence type="ECO:0000313" key="5">
    <source>
        <dbReference type="Proteomes" id="UP001152797"/>
    </source>
</evidence>
<reference evidence="4" key="2">
    <citation type="submission" date="2024-04" db="EMBL/GenBank/DDBJ databases">
        <authorList>
            <person name="Chen Y."/>
            <person name="Shah S."/>
            <person name="Dougan E. K."/>
            <person name="Thang M."/>
            <person name="Chan C."/>
        </authorList>
    </citation>
    <scope>NUCLEOTIDE SEQUENCE [LARGE SCALE GENOMIC DNA]</scope>
</reference>
<keyword evidence="5" id="KW-1185">Reference proteome</keyword>
<evidence type="ECO:0000256" key="2">
    <source>
        <dbReference type="SAM" id="SignalP"/>
    </source>
</evidence>
<organism evidence="3">
    <name type="scientific">Cladocopium goreaui</name>
    <dbReference type="NCBI Taxonomy" id="2562237"/>
    <lineage>
        <taxon>Eukaryota</taxon>
        <taxon>Sar</taxon>
        <taxon>Alveolata</taxon>
        <taxon>Dinophyceae</taxon>
        <taxon>Suessiales</taxon>
        <taxon>Symbiodiniaceae</taxon>
        <taxon>Cladocopium</taxon>
    </lineage>
</organism>
<name>A0A9P1GQX8_9DINO</name>
<gene>
    <name evidence="3" type="ORF">C1SCF055_LOCUS43926</name>
</gene>
<reference evidence="3" key="1">
    <citation type="submission" date="2022-10" db="EMBL/GenBank/DDBJ databases">
        <authorList>
            <person name="Chen Y."/>
            <person name="Dougan E. K."/>
            <person name="Chan C."/>
            <person name="Rhodes N."/>
            <person name="Thang M."/>
        </authorList>
    </citation>
    <scope>NUCLEOTIDE SEQUENCE</scope>
</reference>
<accession>A0A9P1GQX8</accession>
<dbReference type="EMBL" id="CAMXCT010006749">
    <property type="protein sequence ID" value="CAI4019424.1"/>
    <property type="molecule type" value="Genomic_DNA"/>
</dbReference>
<dbReference type="AlphaFoldDB" id="A0A9P1GQX8"/>
<sequence length="362" mass="40375">MREPWLRPGRRVLARLAALLQVGEWHATALDLPPHPKVFGLCLVTATDCPRGYPWEFLLTAGQWFQEAINSHGFDLTADSRSAYAALVTVILCLQMLRPRAVAGSVGWQAYLAESGRQHGTTFRCSQCLSVERTLRRHLGSSSDLQEFSPEEATDFLKLKRLVESKLPGRNLRWQTIRASLIKKLTETKITSHERSVETEDLPLSVLLQRGWHEHVVRRFPSFDSEEYGCELFQAADLDVPEDGPSGESSDKKEVRQLANAEKKKDSLATVKRWGKACRTAVNLQDQNKHKPEGDSHVELLPLPFDGTDLKVLLKQGQEGQKALRESFPKPKPKAKAEAKAVAPGGDGEAPAPKRRRAKAPA</sequence>
<protein>
    <submittedName>
        <fullName evidence="3">Uncharacterized protein</fullName>
    </submittedName>
</protein>
<feature type="chain" id="PRO_5043273035" evidence="2">
    <location>
        <begin position="30"/>
        <end position="362"/>
    </location>
</feature>
<feature type="signal peptide" evidence="2">
    <location>
        <begin position="1"/>
        <end position="29"/>
    </location>
</feature>
<keyword evidence="2" id="KW-0732">Signal</keyword>
<feature type="compositionally biased region" description="Basic and acidic residues" evidence="1">
    <location>
        <begin position="322"/>
        <end position="339"/>
    </location>
</feature>
<evidence type="ECO:0000313" key="4">
    <source>
        <dbReference type="EMBL" id="CAL1172799.1"/>
    </source>
</evidence>
<dbReference type="Proteomes" id="UP001152797">
    <property type="component" value="Unassembled WGS sequence"/>
</dbReference>
<proteinExistence type="predicted"/>
<feature type="compositionally biased region" description="Basic and acidic residues" evidence="1">
    <location>
        <begin position="249"/>
        <end position="266"/>
    </location>
</feature>
<comment type="caution">
    <text evidence="3">The sequence shown here is derived from an EMBL/GenBank/DDBJ whole genome shotgun (WGS) entry which is preliminary data.</text>
</comment>
<dbReference type="EMBL" id="CAMXCT030006749">
    <property type="protein sequence ID" value="CAL4806736.1"/>
    <property type="molecule type" value="Genomic_DNA"/>
</dbReference>
<feature type="region of interest" description="Disordered" evidence="1">
    <location>
        <begin position="238"/>
        <end position="266"/>
    </location>
</feature>
<feature type="compositionally biased region" description="Basic residues" evidence="1">
    <location>
        <begin position="353"/>
        <end position="362"/>
    </location>
</feature>
<dbReference type="EMBL" id="CAMXCT020006749">
    <property type="protein sequence ID" value="CAL1172799.1"/>
    <property type="molecule type" value="Genomic_DNA"/>
</dbReference>
<evidence type="ECO:0000256" key="1">
    <source>
        <dbReference type="SAM" id="MobiDB-lite"/>
    </source>
</evidence>